<feature type="transmembrane region" description="Helical" evidence="1">
    <location>
        <begin position="12"/>
        <end position="33"/>
    </location>
</feature>
<evidence type="ECO:0000313" key="2">
    <source>
        <dbReference type="Proteomes" id="UP000887565"/>
    </source>
</evidence>
<organism evidence="2 3">
    <name type="scientific">Romanomermis culicivorax</name>
    <name type="common">Nematode worm</name>
    <dbReference type="NCBI Taxonomy" id="13658"/>
    <lineage>
        <taxon>Eukaryota</taxon>
        <taxon>Metazoa</taxon>
        <taxon>Ecdysozoa</taxon>
        <taxon>Nematoda</taxon>
        <taxon>Enoplea</taxon>
        <taxon>Dorylaimia</taxon>
        <taxon>Mermithida</taxon>
        <taxon>Mermithoidea</taxon>
        <taxon>Mermithidae</taxon>
        <taxon>Romanomermis</taxon>
    </lineage>
</organism>
<keyword evidence="1" id="KW-0472">Membrane</keyword>
<dbReference type="WBParaSite" id="nRc.2.0.1.t23815-RA">
    <property type="protein sequence ID" value="nRc.2.0.1.t23815-RA"/>
    <property type="gene ID" value="nRc.2.0.1.g23815"/>
</dbReference>
<keyword evidence="2" id="KW-1185">Reference proteome</keyword>
<keyword evidence="1" id="KW-1133">Transmembrane helix</keyword>
<accession>A0A915JDD7</accession>
<evidence type="ECO:0000256" key="1">
    <source>
        <dbReference type="SAM" id="Phobius"/>
    </source>
</evidence>
<dbReference type="Proteomes" id="UP000887565">
    <property type="component" value="Unplaced"/>
</dbReference>
<proteinExistence type="predicted"/>
<dbReference type="AlphaFoldDB" id="A0A915JDD7"/>
<sequence length="60" mass="7013">MHYKTQKVTDFKNNLIIILIIYYSMANIFKSFFCDNPKIIGDCSRKEAKSITSDIFKTSQ</sequence>
<reference evidence="3" key="1">
    <citation type="submission" date="2022-11" db="UniProtKB">
        <authorList>
            <consortium name="WormBaseParasite"/>
        </authorList>
    </citation>
    <scope>IDENTIFICATION</scope>
</reference>
<protein>
    <submittedName>
        <fullName evidence="3">Uncharacterized protein</fullName>
    </submittedName>
</protein>
<name>A0A915JDD7_ROMCU</name>
<evidence type="ECO:0000313" key="3">
    <source>
        <dbReference type="WBParaSite" id="nRc.2.0.1.t23815-RA"/>
    </source>
</evidence>
<keyword evidence="1" id="KW-0812">Transmembrane</keyword>